<dbReference type="PANTHER" id="PTHR12847:SF3">
    <property type="entry name" value="EAR-BINDING COAT-ASSOCIATED PROTEIN 2, PUTATIVE, EXPRESSED-RELATED"/>
    <property type="match status" value="1"/>
</dbReference>
<comment type="caution">
    <text evidence="3">The sequence shown here is derived from an EMBL/GenBank/DDBJ whole genome shotgun (WGS) entry which is preliminary data.</text>
</comment>
<keyword evidence="4" id="KW-1185">Reference proteome</keyword>
<feature type="domain" description="NECAP PHear" evidence="2">
    <location>
        <begin position="6"/>
        <end position="177"/>
    </location>
</feature>
<feature type="compositionally biased region" description="Polar residues" evidence="1">
    <location>
        <begin position="247"/>
        <end position="278"/>
    </location>
</feature>
<protein>
    <recommendedName>
        <fullName evidence="2">NECAP PHear domain-containing protein</fullName>
    </recommendedName>
</protein>
<sequence length="289" mass="31304">MESEKIEQTLYQCRNVQVYRIPPRPSSGGHKSGDWKVGDRIFEGRLRVMSIGNMCELRLEEPGSGELFAMCPVPLGQREAAVEPVSDSSRYFVLRLVDADTKRHAFIGMGFADRSDAFDFNVALADHEKFCRRAKEVAVAREDVRDAAPAASSSEAASLYKKQDLSLKQGETLKINMARATGDKPAAHASGFLAGLSGGQQSGARVGLKPLAPPPSQAREITQHASSSEASAPASDPPQTGEDSDANFLQISQQSDKNGVTEQMSTLKPFGQQQSSKTATEHDSWATFE</sequence>
<feature type="compositionally biased region" description="Low complexity" evidence="1">
    <location>
        <begin position="225"/>
        <end position="238"/>
    </location>
</feature>
<dbReference type="GO" id="GO:0006897">
    <property type="term" value="P:endocytosis"/>
    <property type="evidence" value="ECO:0007669"/>
    <property type="project" value="InterPro"/>
</dbReference>
<feature type="compositionally biased region" description="Basic and acidic residues" evidence="1">
    <location>
        <begin position="279"/>
        <end position="289"/>
    </location>
</feature>
<gene>
    <name evidence="3" type="ORF">CVIRNUC_002940</name>
</gene>
<dbReference type="PANTHER" id="PTHR12847">
    <property type="entry name" value="ATP-BINDING CASSETTE ABC TRANSPORTER-RELATED"/>
    <property type="match status" value="1"/>
</dbReference>
<dbReference type="EMBL" id="CAUYUE010000004">
    <property type="protein sequence ID" value="CAK0762272.1"/>
    <property type="molecule type" value="Genomic_DNA"/>
</dbReference>
<evidence type="ECO:0000259" key="2">
    <source>
        <dbReference type="Pfam" id="PF07933"/>
    </source>
</evidence>
<evidence type="ECO:0000256" key="1">
    <source>
        <dbReference type="SAM" id="MobiDB-lite"/>
    </source>
</evidence>
<proteinExistence type="predicted"/>
<name>A0AAV1I0V6_9CHLO</name>
<organism evidence="3 4">
    <name type="scientific">Coccomyxa viridis</name>
    <dbReference type="NCBI Taxonomy" id="1274662"/>
    <lineage>
        <taxon>Eukaryota</taxon>
        <taxon>Viridiplantae</taxon>
        <taxon>Chlorophyta</taxon>
        <taxon>core chlorophytes</taxon>
        <taxon>Trebouxiophyceae</taxon>
        <taxon>Trebouxiophyceae incertae sedis</taxon>
        <taxon>Coccomyxaceae</taxon>
        <taxon>Coccomyxa</taxon>
    </lineage>
</organism>
<dbReference type="SUPFAM" id="SSF50729">
    <property type="entry name" value="PH domain-like"/>
    <property type="match status" value="1"/>
</dbReference>
<feature type="region of interest" description="Disordered" evidence="1">
    <location>
        <begin position="204"/>
        <end position="289"/>
    </location>
</feature>
<dbReference type="InterPro" id="IPR012466">
    <property type="entry name" value="NECAP_PHear"/>
</dbReference>
<evidence type="ECO:0000313" key="3">
    <source>
        <dbReference type="EMBL" id="CAK0762272.1"/>
    </source>
</evidence>
<dbReference type="CDD" id="cd13228">
    <property type="entry name" value="PHear_NECAP"/>
    <property type="match status" value="1"/>
</dbReference>
<reference evidence="3 4" key="1">
    <citation type="submission" date="2023-10" db="EMBL/GenBank/DDBJ databases">
        <authorList>
            <person name="Maclean D."/>
            <person name="Macfadyen A."/>
        </authorList>
    </citation>
    <scope>NUCLEOTIDE SEQUENCE [LARGE SCALE GENOMIC DNA]</scope>
</reference>
<dbReference type="GO" id="GO:0030125">
    <property type="term" value="C:clathrin vesicle coat"/>
    <property type="evidence" value="ECO:0007669"/>
    <property type="project" value="TreeGrafter"/>
</dbReference>
<dbReference type="InterPro" id="IPR011993">
    <property type="entry name" value="PH-like_dom_sf"/>
</dbReference>
<dbReference type="AlphaFoldDB" id="A0AAV1I0V6"/>
<dbReference type="Proteomes" id="UP001314263">
    <property type="component" value="Unassembled WGS sequence"/>
</dbReference>
<accession>A0AAV1I0V6</accession>
<dbReference type="Pfam" id="PF07933">
    <property type="entry name" value="DUF1681"/>
    <property type="match status" value="1"/>
</dbReference>
<dbReference type="Gene3D" id="2.30.29.30">
    <property type="entry name" value="Pleckstrin-homology domain (PH domain)/Phosphotyrosine-binding domain (PTB)"/>
    <property type="match status" value="1"/>
</dbReference>
<evidence type="ECO:0000313" key="4">
    <source>
        <dbReference type="Proteomes" id="UP001314263"/>
    </source>
</evidence>